<dbReference type="InterPro" id="IPR006514">
    <property type="entry name" value="IRX15/GXM/AGM"/>
</dbReference>
<proteinExistence type="predicted"/>
<organism evidence="5 6">
    <name type="scientific">Oldenlandia corymbosa var. corymbosa</name>
    <dbReference type="NCBI Taxonomy" id="529605"/>
    <lineage>
        <taxon>Eukaryota</taxon>
        <taxon>Viridiplantae</taxon>
        <taxon>Streptophyta</taxon>
        <taxon>Embryophyta</taxon>
        <taxon>Tracheophyta</taxon>
        <taxon>Spermatophyta</taxon>
        <taxon>Magnoliopsida</taxon>
        <taxon>eudicotyledons</taxon>
        <taxon>Gunneridae</taxon>
        <taxon>Pentapetalae</taxon>
        <taxon>asterids</taxon>
        <taxon>lamiids</taxon>
        <taxon>Gentianales</taxon>
        <taxon>Rubiaceae</taxon>
        <taxon>Rubioideae</taxon>
        <taxon>Spermacoceae</taxon>
        <taxon>Hedyotis-Oldenlandia complex</taxon>
        <taxon>Oldenlandia</taxon>
    </lineage>
</organism>
<evidence type="ECO:0000256" key="2">
    <source>
        <dbReference type="ARBA" id="ARBA00022692"/>
    </source>
</evidence>
<sequence>MPPYHPLCSPLTPILSSLSKNPRQVRHSHQKYYKTEGKMSFLNKKKIIPLLVFVLSCASVFRLLKITIITSSSPTQPSPALKAAHHKNVTQSHQVQAQGNTNIHSISNANSRNLTEKEQRFVVDVISQRSPCNLLVFGLEEEYSNLASLNAGGITVFLEEHAPEKVSNTTKMPNGTSVYKLEYPTVARDAFHLLKHARDNKHCSPSSANFLQKSRCKLALKSLPTEVYKLKWDVLVVDGPCGHRPECPGRMTSIYTASLLARKNNGNTTNVLVHDIDRMIEKWFSWEFLCEENLISSKGSFWNFLITGEANYSDSTKFCSG</sequence>
<dbReference type="EMBL" id="OX459119">
    <property type="protein sequence ID" value="CAI9097084.1"/>
    <property type="molecule type" value="Genomic_DNA"/>
</dbReference>
<dbReference type="NCBIfam" id="TIGR01627">
    <property type="entry name" value="A_thal_3515"/>
    <property type="match status" value="1"/>
</dbReference>
<comment type="subcellular location">
    <subcellularLocation>
        <location evidence="1">Golgi apparatus membrane</location>
        <topology evidence="1">Single-pass membrane protein</topology>
    </subcellularLocation>
</comment>
<dbReference type="GO" id="GO:0045492">
    <property type="term" value="P:xylan biosynthetic process"/>
    <property type="evidence" value="ECO:0007669"/>
    <property type="project" value="InterPro"/>
</dbReference>
<keyword evidence="4" id="KW-0472">Membrane</keyword>
<evidence type="ECO:0000313" key="5">
    <source>
        <dbReference type="EMBL" id="CAI9097084.1"/>
    </source>
</evidence>
<dbReference type="AlphaFoldDB" id="A0AAV1CN39"/>
<accession>A0AAV1CN39</accession>
<keyword evidence="3" id="KW-1133">Transmembrane helix</keyword>
<evidence type="ECO:0000256" key="4">
    <source>
        <dbReference type="ARBA" id="ARBA00023136"/>
    </source>
</evidence>
<evidence type="ECO:0000313" key="6">
    <source>
        <dbReference type="Proteomes" id="UP001161247"/>
    </source>
</evidence>
<gene>
    <name evidence="5" type="ORF">OLC1_LOCUS7674</name>
</gene>
<keyword evidence="2" id="KW-0812">Transmembrane</keyword>
<dbReference type="Proteomes" id="UP001161247">
    <property type="component" value="Chromosome 2"/>
</dbReference>
<evidence type="ECO:0000256" key="3">
    <source>
        <dbReference type="ARBA" id="ARBA00022989"/>
    </source>
</evidence>
<name>A0AAV1CN39_OLDCO</name>
<dbReference type="PANTHER" id="PTHR31444">
    <property type="entry name" value="OS11G0490100 PROTEIN"/>
    <property type="match status" value="1"/>
</dbReference>
<evidence type="ECO:0000256" key="1">
    <source>
        <dbReference type="ARBA" id="ARBA00004194"/>
    </source>
</evidence>
<protein>
    <submittedName>
        <fullName evidence="5">OLC1v1033394C1</fullName>
    </submittedName>
</protein>
<dbReference type="Pfam" id="PF21729">
    <property type="entry name" value="IRX15_IRX15L_GXM"/>
    <property type="match status" value="1"/>
</dbReference>
<dbReference type="GO" id="GO:0000139">
    <property type="term" value="C:Golgi membrane"/>
    <property type="evidence" value="ECO:0007669"/>
    <property type="project" value="UniProtKB-SubCell"/>
</dbReference>
<keyword evidence="6" id="KW-1185">Reference proteome</keyword>
<reference evidence="5" key="1">
    <citation type="submission" date="2023-03" db="EMBL/GenBank/DDBJ databases">
        <authorList>
            <person name="Julca I."/>
        </authorList>
    </citation>
    <scope>NUCLEOTIDE SEQUENCE</scope>
</reference>